<organism evidence="2 3">
    <name type="scientific">Bradyrhizobium valentinum</name>
    <dbReference type="NCBI Taxonomy" id="1518501"/>
    <lineage>
        <taxon>Bacteria</taxon>
        <taxon>Pseudomonadati</taxon>
        <taxon>Pseudomonadota</taxon>
        <taxon>Alphaproteobacteria</taxon>
        <taxon>Hyphomicrobiales</taxon>
        <taxon>Nitrobacteraceae</taxon>
        <taxon>Bradyrhizobium</taxon>
    </lineage>
</organism>
<name>A0A0R3L5Q9_9BRAD</name>
<evidence type="ECO:0000313" key="3">
    <source>
        <dbReference type="Proteomes" id="UP000051913"/>
    </source>
</evidence>
<comment type="caution">
    <text evidence="2">The sequence shown here is derived from an EMBL/GenBank/DDBJ whole genome shotgun (WGS) entry which is preliminary data.</text>
</comment>
<protein>
    <submittedName>
        <fullName evidence="2">Uncharacterized protein</fullName>
    </submittedName>
</protein>
<feature type="region of interest" description="Disordered" evidence="1">
    <location>
        <begin position="143"/>
        <end position="175"/>
    </location>
</feature>
<proteinExistence type="predicted"/>
<keyword evidence="3" id="KW-1185">Reference proteome</keyword>
<reference evidence="2 3" key="1">
    <citation type="submission" date="2014-03" db="EMBL/GenBank/DDBJ databases">
        <title>Bradyrhizobium valentinum sp. nov., isolated from effective nodules of Lupinus mariae-josephae, a lupine endemic of basic-lime soils in Eastern Spain.</title>
        <authorList>
            <person name="Duran D."/>
            <person name="Rey L."/>
            <person name="Navarro A."/>
            <person name="Busquets A."/>
            <person name="Imperial J."/>
            <person name="Ruiz-Argueso T."/>
        </authorList>
    </citation>
    <scope>NUCLEOTIDE SEQUENCE [LARGE SCALE GENOMIC DNA]</scope>
    <source>
        <strain evidence="2 3">LmjM3</strain>
    </source>
</reference>
<evidence type="ECO:0000313" key="2">
    <source>
        <dbReference type="EMBL" id="KRR02446.1"/>
    </source>
</evidence>
<gene>
    <name evidence="2" type="ORF">CP49_37700</name>
</gene>
<dbReference type="Proteomes" id="UP000051913">
    <property type="component" value="Unassembled WGS sequence"/>
</dbReference>
<dbReference type="EMBL" id="LLXX01000150">
    <property type="protein sequence ID" value="KRR02446.1"/>
    <property type="molecule type" value="Genomic_DNA"/>
</dbReference>
<evidence type="ECO:0000256" key="1">
    <source>
        <dbReference type="SAM" id="MobiDB-lite"/>
    </source>
</evidence>
<sequence length="175" mass="18238">MDATFSEPMVRMPSRRVRYPSSGCGVAVDHAHRPAVEIGAAIGLESLDVPGLLVHPAADAERIGPVRGATDARDIVGARLVEAGIETGFDGILDREGVHAEQLVGMPEQRFDRAALVELGGGLHADVGAAAALNASVAGELAPPRRTTRTTHRGSPIKVLAASHSPIDSEAHNRP</sequence>
<accession>A0A0R3L5Q9</accession>
<dbReference type="AlphaFoldDB" id="A0A0R3L5Q9"/>